<feature type="compositionally biased region" description="Polar residues" evidence="1">
    <location>
        <begin position="77"/>
        <end position="103"/>
    </location>
</feature>
<keyword evidence="3" id="KW-1185">Reference proteome</keyword>
<dbReference type="Proteomes" id="UP001497480">
    <property type="component" value="Unassembled WGS sequence"/>
</dbReference>
<proteinExistence type="predicted"/>
<comment type="caution">
    <text evidence="2">The sequence shown here is derived from an EMBL/GenBank/DDBJ whole genome shotgun (WGS) entry which is preliminary data.</text>
</comment>
<sequence>MNQEDLVNIYQSLWYIDCSTNSRVDITLGGKSKKTVLRVLAPGSMIIIRDVVSDFSDEENIELCGDDDDDDEIDTTEPISMTYVNPSSFYPTVDSQTEQVPRT</sequence>
<dbReference type="EMBL" id="CAXHTB010000005">
    <property type="protein sequence ID" value="CAL0306309.1"/>
    <property type="molecule type" value="Genomic_DNA"/>
</dbReference>
<gene>
    <name evidence="2" type="ORF">LLUT_LOCUS7369</name>
</gene>
<evidence type="ECO:0000313" key="3">
    <source>
        <dbReference type="Proteomes" id="UP001497480"/>
    </source>
</evidence>
<reference evidence="2 3" key="1">
    <citation type="submission" date="2024-03" db="EMBL/GenBank/DDBJ databases">
        <authorList>
            <person name="Martinez-Hernandez J."/>
        </authorList>
    </citation>
    <scope>NUCLEOTIDE SEQUENCE [LARGE SCALE GENOMIC DNA]</scope>
</reference>
<evidence type="ECO:0000256" key="1">
    <source>
        <dbReference type="SAM" id="MobiDB-lite"/>
    </source>
</evidence>
<feature type="compositionally biased region" description="Acidic residues" evidence="1">
    <location>
        <begin position="62"/>
        <end position="75"/>
    </location>
</feature>
<name>A0AAV1WAB9_LUPLU</name>
<feature type="region of interest" description="Disordered" evidence="1">
    <location>
        <begin position="62"/>
        <end position="103"/>
    </location>
</feature>
<accession>A0AAV1WAB9</accession>
<evidence type="ECO:0000313" key="2">
    <source>
        <dbReference type="EMBL" id="CAL0306309.1"/>
    </source>
</evidence>
<protein>
    <submittedName>
        <fullName evidence="2">Uncharacterized protein</fullName>
    </submittedName>
</protein>
<organism evidence="2 3">
    <name type="scientific">Lupinus luteus</name>
    <name type="common">European yellow lupine</name>
    <dbReference type="NCBI Taxonomy" id="3873"/>
    <lineage>
        <taxon>Eukaryota</taxon>
        <taxon>Viridiplantae</taxon>
        <taxon>Streptophyta</taxon>
        <taxon>Embryophyta</taxon>
        <taxon>Tracheophyta</taxon>
        <taxon>Spermatophyta</taxon>
        <taxon>Magnoliopsida</taxon>
        <taxon>eudicotyledons</taxon>
        <taxon>Gunneridae</taxon>
        <taxon>Pentapetalae</taxon>
        <taxon>rosids</taxon>
        <taxon>fabids</taxon>
        <taxon>Fabales</taxon>
        <taxon>Fabaceae</taxon>
        <taxon>Papilionoideae</taxon>
        <taxon>50 kb inversion clade</taxon>
        <taxon>genistoids sensu lato</taxon>
        <taxon>core genistoids</taxon>
        <taxon>Genisteae</taxon>
        <taxon>Lupinus</taxon>
    </lineage>
</organism>
<dbReference type="AlphaFoldDB" id="A0AAV1WAB9"/>